<dbReference type="InterPro" id="IPR003339">
    <property type="entry name" value="ABC/ECF_trnsptr_transmembrane"/>
</dbReference>
<dbReference type="AlphaFoldDB" id="A0A9D1EA56"/>
<dbReference type="Proteomes" id="UP000823912">
    <property type="component" value="Unassembled WGS sequence"/>
</dbReference>
<keyword evidence="4 5" id="KW-0472">Membrane</keyword>
<dbReference type="Pfam" id="PF02361">
    <property type="entry name" value="CbiQ"/>
    <property type="match status" value="1"/>
</dbReference>
<feature type="transmembrane region" description="Helical" evidence="5">
    <location>
        <begin position="247"/>
        <end position="268"/>
    </location>
</feature>
<proteinExistence type="predicted"/>
<comment type="caution">
    <text evidence="6">The sequence shown here is derived from an EMBL/GenBank/DDBJ whole genome shotgun (WGS) entry which is preliminary data.</text>
</comment>
<evidence type="ECO:0000256" key="5">
    <source>
        <dbReference type="SAM" id="Phobius"/>
    </source>
</evidence>
<reference evidence="6" key="1">
    <citation type="submission" date="2020-10" db="EMBL/GenBank/DDBJ databases">
        <authorList>
            <person name="Gilroy R."/>
        </authorList>
    </citation>
    <scope>NUCLEOTIDE SEQUENCE</scope>
    <source>
        <strain evidence="6">ChiSjej5B23-6657</strain>
    </source>
</reference>
<dbReference type="PANTHER" id="PTHR33514">
    <property type="entry name" value="PROTEIN ABCI12, CHLOROPLASTIC"/>
    <property type="match status" value="1"/>
</dbReference>
<feature type="transmembrane region" description="Helical" evidence="5">
    <location>
        <begin position="14"/>
        <end position="32"/>
    </location>
</feature>
<name>A0A9D1EA56_9FIRM</name>
<evidence type="ECO:0000256" key="3">
    <source>
        <dbReference type="ARBA" id="ARBA00022989"/>
    </source>
</evidence>
<keyword evidence="3 5" id="KW-1133">Transmembrane helix</keyword>
<keyword evidence="2 5" id="KW-0812">Transmembrane</keyword>
<reference evidence="6" key="2">
    <citation type="journal article" date="2021" name="PeerJ">
        <title>Extensive microbial diversity within the chicken gut microbiome revealed by metagenomics and culture.</title>
        <authorList>
            <person name="Gilroy R."/>
            <person name="Ravi A."/>
            <person name="Getino M."/>
            <person name="Pursley I."/>
            <person name="Horton D.L."/>
            <person name="Alikhan N.F."/>
            <person name="Baker D."/>
            <person name="Gharbi K."/>
            <person name="Hall N."/>
            <person name="Watson M."/>
            <person name="Adriaenssens E.M."/>
            <person name="Foster-Nyarko E."/>
            <person name="Jarju S."/>
            <person name="Secka A."/>
            <person name="Antonio M."/>
            <person name="Oren A."/>
            <person name="Chaudhuri R.R."/>
            <person name="La Ragione R."/>
            <person name="Hildebrand F."/>
            <person name="Pallen M.J."/>
        </authorList>
    </citation>
    <scope>NUCLEOTIDE SEQUENCE</scope>
    <source>
        <strain evidence="6">ChiSjej5B23-6657</strain>
    </source>
</reference>
<gene>
    <name evidence="6" type="ORF">IAA55_07185</name>
</gene>
<dbReference type="GO" id="GO:0005886">
    <property type="term" value="C:plasma membrane"/>
    <property type="evidence" value="ECO:0007669"/>
    <property type="project" value="UniProtKB-ARBA"/>
</dbReference>
<dbReference type="PANTHER" id="PTHR33514:SF1">
    <property type="entry name" value="ABC TRANSPORTER PERMEASE"/>
    <property type="match status" value="1"/>
</dbReference>
<evidence type="ECO:0000313" key="7">
    <source>
        <dbReference type="Proteomes" id="UP000823912"/>
    </source>
</evidence>
<feature type="transmembrane region" description="Helical" evidence="5">
    <location>
        <begin position="124"/>
        <end position="145"/>
    </location>
</feature>
<accession>A0A9D1EA56</accession>
<sequence length="280" mass="32329">MKSKLFDYVERDNFIYNLSGVTKLLGFLFLTFGSMYAYDIRIGVIIMIFSFAVLHWAEIKFSQIKVMMYYVAAFLVLNFILTFVFSPQYAVELYGTKHEIFAIAGNYVVTWEQLLYQLTKTVKYAAVVPLGMLFLLTTNPSEFAASLNGMKVNYKAAYAVSLTLRYFPDMVRDYNDIALAQQSRGLDLSKKEKIGTRIKNVVNICIPLIFSTLTRIEIITNAMDLRGFGKYKKRTWYSRKKFSKADYGCIIFCVAVFVGIILFCQLHNHGRFWNPFVYGM</sequence>
<feature type="transmembrane region" description="Helical" evidence="5">
    <location>
        <begin position="38"/>
        <end position="57"/>
    </location>
</feature>
<dbReference type="CDD" id="cd16914">
    <property type="entry name" value="EcfT"/>
    <property type="match status" value="1"/>
</dbReference>
<organism evidence="6 7">
    <name type="scientific">Candidatus Pullilachnospira gallistercoris</name>
    <dbReference type="NCBI Taxonomy" id="2840911"/>
    <lineage>
        <taxon>Bacteria</taxon>
        <taxon>Bacillati</taxon>
        <taxon>Bacillota</taxon>
        <taxon>Clostridia</taxon>
        <taxon>Lachnospirales</taxon>
        <taxon>Lachnospiraceae</taxon>
        <taxon>Lachnospiraceae incertae sedis</taxon>
        <taxon>Candidatus Pullilachnospira</taxon>
    </lineage>
</organism>
<feature type="transmembrane region" description="Helical" evidence="5">
    <location>
        <begin position="69"/>
        <end position="90"/>
    </location>
</feature>
<comment type="subcellular location">
    <subcellularLocation>
        <location evidence="1">Membrane</location>
        <topology evidence="1">Multi-pass membrane protein</topology>
    </subcellularLocation>
</comment>
<evidence type="ECO:0000256" key="2">
    <source>
        <dbReference type="ARBA" id="ARBA00022692"/>
    </source>
</evidence>
<dbReference type="EMBL" id="DVHM01000114">
    <property type="protein sequence ID" value="HIR71048.1"/>
    <property type="molecule type" value="Genomic_DNA"/>
</dbReference>
<evidence type="ECO:0000256" key="1">
    <source>
        <dbReference type="ARBA" id="ARBA00004141"/>
    </source>
</evidence>
<protein>
    <submittedName>
        <fullName evidence="6">Energy-coupling factor transporter transmembrane protein EcfT</fullName>
    </submittedName>
</protein>
<evidence type="ECO:0000256" key="4">
    <source>
        <dbReference type="ARBA" id="ARBA00023136"/>
    </source>
</evidence>
<evidence type="ECO:0000313" key="6">
    <source>
        <dbReference type="EMBL" id="HIR71048.1"/>
    </source>
</evidence>